<dbReference type="SUPFAM" id="SSF48150">
    <property type="entry name" value="DNA-glycosylase"/>
    <property type="match status" value="1"/>
</dbReference>
<feature type="region of interest" description="Disordered" evidence="10">
    <location>
        <begin position="428"/>
        <end position="454"/>
    </location>
</feature>
<evidence type="ECO:0000256" key="4">
    <source>
        <dbReference type="ARBA" id="ARBA00022763"/>
    </source>
</evidence>
<dbReference type="GO" id="GO:0000701">
    <property type="term" value="F:purine-specific mismatch base pair DNA N-glycosylase activity"/>
    <property type="evidence" value="ECO:0007669"/>
    <property type="project" value="TreeGrafter"/>
</dbReference>
<dbReference type="Proteomes" id="UP000433876">
    <property type="component" value="Unassembled WGS sequence"/>
</dbReference>
<dbReference type="EMBL" id="NMPR01000017">
    <property type="protein sequence ID" value="KAA8634901.1"/>
    <property type="molecule type" value="Genomic_DNA"/>
</dbReference>
<evidence type="ECO:0000256" key="3">
    <source>
        <dbReference type="ARBA" id="ARBA00022723"/>
    </source>
</evidence>
<dbReference type="GO" id="GO:0051536">
    <property type="term" value="F:iron-sulfur cluster binding"/>
    <property type="evidence" value="ECO:0007669"/>
    <property type="project" value="UniProtKB-KW"/>
</dbReference>
<keyword evidence="7" id="KW-0411">Iron-sulfur</keyword>
<dbReference type="GO" id="GO:0006285">
    <property type="term" value="P:base-excision repair, AP site formation"/>
    <property type="evidence" value="ECO:0007669"/>
    <property type="project" value="UniProtKB-ARBA"/>
</dbReference>
<evidence type="ECO:0000256" key="6">
    <source>
        <dbReference type="ARBA" id="ARBA00023004"/>
    </source>
</evidence>
<evidence type="ECO:0000256" key="1">
    <source>
        <dbReference type="ARBA" id="ARBA00001966"/>
    </source>
</evidence>
<evidence type="ECO:0000256" key="8">
    <source>
        <dbReference type="ARBA" id="ARBA00023204"/>
    </source>
</evidence>
<dbReference type="OMA" id="LCPIQAT"/>
<dbReference type="PANTHER" id="PTHR42944">
    <property type="entry name" value="ADENINE DNA GLYCOSYLASE"/>
    <property type="match status" value="1"/>
</dbReference>
<comment type="cofactor">
    <cofactor evidence="1">
        <name>[4Fe-4S] cluster</name>
        <dbReference type="ChEBI" id="CHEBI:49883"/>
    </cofactor>
</comment>
<reference evidence="12 13" key="1">
    <citation type="submission" date="2017-07" db="EMBL/GenBank/DDBJ databases">
        <title>Genome sequence of the Sordaria macrospora wild type strain R19027.</title>
        <authorList>
            <person name="Nowrousian M."/>
            <person name="Teichert I."/>
            <person name="Kueck U."/>
        </authorList>
    </citation>
    <scope>NUCLEOTIDE SEQUENCE [LARGE SCALE GENOMIC DNA]</scope>
    <source>
        <strain evidence="12 13">R19027</strain>
        <tissue evidence="12">Mycelium</tissue>
    </source>
</reference>
<comment type="caution">
    <text evidence="12">The sequence shown here is derived from an EMBL/GenBank/DDBJ whole genome shotgun (WGS) entry which is preliminary data.</text>
</comment>
<comment type="similarity">
    <text evidence="2">Belongs to the Nth/MutY family.</text>
</comment>
<evidence type="ECO:0000256" key="10">
    <source>
        <dbReference type="SAM" id="MobiDB-lite"/>
    </source>
</evidence>
<name>A0A8S9A257_SORMA</name>
<sequence length="604" mass="67527">MHPSLRTLTAQAIINQTSTTTAVQSSTATIKQQHDAPHQLISSHTESEHDASSLPDQQGEMDVIFEHDMDEEVDDVDNEEIGAVKPDAPQFSGPDGELKAWKPRYPKASRANGTAVTTTRTTWTWRPKTPGQLELRQAEAIAQIFPTSPHAHNNISTYPLPPDQLHGYSYHRPLLLAFPASTESLSPQDPVAAARKHRDALLTWFDNYSAARPMPWQKPWIDPSPLLCPTSTDNMPFTTDAAEQEKQAQTLQTLRSSIRQRFYEVLLAEILRQVLHETVREETIKRVTAYYSRWIQALPTIEDLAKSEVKQVEEFFLKRDIRIVRFHMTARQICSGNGTNNHKNGVGLPTTIEELQNLPGLGQHTAGLVAAVVFGQATPMVEVGVVRVLARQLGLRADMNQKENKEVIWAAARRLAVQVAWDGVEVEEEAKRKDMNKRGHSVDRQNRGPPPLSDRAGRWGQALMELGATVCLPAPKNPKCELCPIQATCRAYAEGLELAREKGLVAKEKDSKREVMGIEDAACTLCPPALPSAKNTQAPLTNKDKKAISSTFYERDMWLRTEVAARLSQNTEPSKLIDPTVMEFLGAYCRQYPLLYYGQPKSQK</sequence>
<dbReference type="CDD" id="cd00056">
    <property type="entry name" value="ENDO3c"/>
    <property type="match status" value="1"/>
</dbReference>
<dbReference type="GO" id="GO:0035485">
    <property type="term" value="F:adenine/guanine mispair binding"/>
    <property type="evidence" value="ECO:0007669"/>
    <property type="project" value="TreeGrafter"/>
</dbReference>
<dbReference type="AlphaFoldDB" id="A0A8S9A257"/>
<evidence type="ECO:0000256" key="7">
    <source>
        <dbReference type="ARBA" id="ARBA00023014"/>
    </source>
</evidence>
<keyword evidence="3" id="KW-0479">Metal-binding</keyword>
<gene>
    <name evidence="12" type="ORF">SMACR_07713</name>
</gene>
<feature type="domain" description="HhH-GPD" evidence="11">
    <location>
        <begin position="283"/>
        <end position="431"/>
    </location>
</feature>
<proteinExistence type="inferred from homology"/>
<evidence type="ECO:0000313" key="13">
    <source>
        <dbReference type="Proteomes" id="UP000433876"/>
    </source>
</evidence>
<dbReference type="Gene3D" id="1.10.1670.10">
    <property type="entry name" value="Helix-hairpin-Helix base-excision DNA repair enzymes (C-terminal)"/>
    <property type="match status" value="1"/>
</dbReference>
<accession>A0A8S9A257</accession>
<dbReference type="SMART" id="SM00478">
    <property type="entry name" value="ENDO3c"/>
    <property type="match status" value="1"/>
</dbReference>
<keyword evidence="6" id="KW-0408">Iron</keyword>
<keyword evidence="9" id="KW-0326">Glycosidase</keyword>
<dbReference type="GO" id="GO:0005634">
    <property type="term" value="C:nucleus"/>
    <property type="evidence" value="ECO:0007669"/>
    <property type="project" value="TreeGrafter"/>
</dbReference>
<organism evidence="12 13">
    <name type="scientific">Sordaria macrospora</name>
    <dbReference type="NCBI Taxonomy" id="5147"/>
    <lineage>
        <taxon>Eukaryota</taxon>
        <taxon>Fungi</taxon>
        <taxon>Dikarya</taxon>
        <taxon>Ascomycota</taxon>
        <taxon>Pezizomycotina</taxon>
        <taxon>Sordariomycetes</taxon>
        <taxon>Sordariomycetidae</taxon>
        <taxon>Sordariales</taxon>
        <taxon>Sordariaceae</taxon>
        <taxon>Sordaria</taxon>
    </lineage>
</organism>
<dbReference type="GO" id="GO:0006298">
    <property type="term" value="P:mismatch repair"/>
    <property type="evidence" value="ECO:0007669"/>
    <property type="project" value="TreeGrafter"/>
</dbReference>
<dbReference type="InterPro" id="IPR011257">
    <property type="entry name" value="DNA_glycosylase"/>
</dbReference>
<keyword evidence="8" id="KW-0234">DNA repair</keyword>
<dbReference type="Gene3D" id="1.10.340.30">
    <property type="entry name" value="Hypothetical protein, domain 2"/>
    <property type="match status" value="1"/>
</dbReference>
<feature type="compositionally biased region" description="Basic and acidic residues" evidence="10">
    <location>
        <begin position="429"/>
        <end position="446"/>
    </location>
</feature>
<keyword evidence="4" id="KW-0227">DNA damage</keyword>
<evidence type="ECO:0000313" key="12">
    <source>
        <dbReference type="EMBL" id="KAA8634901.1"/>
    </source>
</evidence>
<protein>
    <recommendedName>
        <fullName evidence="11">HhH-GPD domain-containing protein</fullName>
    </recommendedName>
</protein>
<dbReference type="InterPro" id="IPR003265">
    <property type="entry name" value="HhH-GPD_domain"/>
</dbReference>
<dbReference type="GO" id="GO:0032357">
    <property type="term" value="F:oxidized purine DNA binding"/>
    <property type="evidence" value="ECO:0007669"/>
    <property type="project" value="TreeGrafter"/>
</dbReference>
<dbReference type="InterPro" id="IPR023170">
    <property type="entry name" value="HhH_base_excis_C"/>
</dbReference>
<keyword evidence="5" id="KW-0378">Hydrolase</keyword>
<dbReference type="GO" id="GO:0034039">
    <property type="term" value="F:8-oxo-7,8-dihydroguanine DNA N-glycosylase activity"/>
    <property type="evidence" value="ECO:0007669"/>
    <property type="project" value="TreeGrafter"/>
</dbReference>
<dbReference type="PANTHER" id="PTHR42944:SF1">
    <property type="entry name" value="ADENINE DNA GLYCOSYLASE"/>
    <property type="match status" value="1"/>
</dbReference>
<evidence type="ECO:0000256" key="9">
    <source>
        <dbReference type="ARBA" id="ARBA00023295"/>
    </source>
</evidence>
<dbReference type="VEuPathDB" id="FungiDB:SMAC_07713"/>
<dbReference type="InterPro" id="IPR044298">
    <property type="entry name" value="MIG/MutY"/>
</dbReference>
<feature type="region of interest" description="Disordered" evidence="10">
    <location>
        <begin position="24"/>
        <end position="55"/>
    </location>
</feature>
<dbReference type="GO" id="GO:0046872">
    <property type="term" value="F:metal ion binding"/>
    <property type="evidence" value="ECO:0007669"/>
    <property type="project" value="UniProtKB-KW"/>
</dbReference>
<evidence type="ECO:0000256" key="2">
    <source>
        <dbReference type="ARBA" id="ARBA00008343"/>
    </source>
</evidence>
<evidence type="ECO:0000259" key="11">
    <source>
        <dbReference type="SMART" id="SM00478"/>
    </source>
</evidence>
<evidence type="ECO:0000256" key="5">
    <source>
        <dbReference type="ARBA" id="ARBA00022801"/>
    </source>
</evidence>